<protein>
    <submittedName>
        <fullName evidence="3">Transcriptional regulator</fullName>
    </submittedName>
</protein>
<dbReference type="Gene3D" id="3.40.50.11440">
    <property type="match status" value="1"/>
</dbReference>
<dbReference type="InterPro" id="IPR048520">
    <property type="entry name" value="LarA_C"/>
</dbReference>
<feature type="domain" description="Lactate racemase C-terminal" evidence="2">
    <location>
        <begin position="274"/>
        <end position="420"/>
    </location>
</feature>
<reference evidence="3" key="1">
    <citation type="submission" date="2020-02" db="EMBL/GenBank/DDBJ databases">
        <authorList>
            <person name="Meier V. D."/>
        </authorList>
    </citation>
    <scope>NUCLEOTIDE SEQUENCE</scope>
    <source>
        <strain evidence="3">AVDCRST_MAG63</strain>
    </source>
</reference>
<evidence type="ECO:0000313" key="3">
    <source>
        <dbReference type="EMBL" id="CAA9281248.1"/>
    </source>
</evidence>
<dbReference type="InterPro" id="IPR043166">
    <property type="entry name" value="LarA-like_C"/>
</dbReference>
<evidence type="ECO:0000259" key="2">
    <source>
        <dbReference type="Pfam" id="PF21113"/>
    </source>
</evidence>
<sequence>MRVRLEYGKNGLEAELPDANLVGVLKLTPAPPLADPVAAARAALARPIGASPLSELARGRRNACVVVCDVTRPVPNPLLLPPLLDALAEGGLKREDVSILIATGTHRPNEGAELDAMLGPEIVRTCRIVNHVCTDRAAHRFFGVTPNGVPVHLDRTYCDADLKVTVGLIEPHFMAGYSGGRKMVMPGIAALETVQAWHSPRFLEHPRATNGVLDGNPVHAENLAIAKLVPPDLIVDVTLDEANRITGVFAGDLERAWQTGVAFVEKHVRVPVAEPVDVVVTTGAGAPLDATFYQAVKGMVGALPIVKPGGSIVIAAACSEGVGGPDFTRTLLETEDLPGLVEAMQRPGWAPIPDQWQVEELAKAVRRNDVLCVCDGIAPDTLARLFVTPAATVEDGLARALARHGPASTLAAIPKGPYVIPYLAQ</sequence>
<dbReference type="PANTHER" id="PTHR33171:SF17">
    <property type="entry name" value="LARA-LIKE N-TERMINAL DOMAIN-CONTAINING PROTEIN"/>
    <property type="match status" value="1"/>
</dbReference>
<dbReference type="EMBL" id="CADCTO010000476">
    <property type="protein sequence ID" value="CAA9281248.1"/>
    <property type="molecule type" value="Genomic_DNA"/>
</dbReference>
<dbReference type="AlphaFoldDB" id="A0A6J4JL05"/>
<dbReference type="PANTHER" id="PTHR33171">
    <property type="entry name" value="LAR_N DOMAIN-CONTAINING PROTEIN"/>
    <property type="match status" value="1"/>
</dbReference>
<organism evidence="3">
    <name type="scientific">uncultured Armatimonadetes bacterium</name>
    <dbReference type="NCBI Taxonomy" id="157466"/>
    <lineage>
        <taxon>Bacteria</taxon>
        <taxon>Bacillati</taxon>
        <taxon>Armatimonadota</taxon>
        <taxon>environmental samples</taxon>
    </lineage>
</organism>
<name>A0A6J4JL05_9BACT</name>
<dbReference type="InterPro" id="IPR047926">
    <property type="entry name" value="Ni_dep_LarA"/>
</dbReference>
<gene>
    <name evidence="3" type="ORF">AVDCRST_MAG63-3608</name>
</gene>
<feature type="domain" description="LarA-like N-terminal" evidence="1">
    <location>
        <begin position="7"/>
        <end position="210"/>
    </location>
</feature>
<dbReference type="NCBIfam" id="NF033504">
    <property type="entry name" value="Ni_dep_LarA"/>
    <property type="match status" value="1"/>
</dbReference>
<dbReference type="InterPro" id="IPR048068">
    <property type="entry name" value="LarA-like"/>
</dbReference>
<dbReference type="Pfam" id="PF21113">
    <property type="entry name" value="LarA_C"/>
    <property type="match status" value="1"/>
</dbReference>
<dbReference type="Pfam" id="PF09861">
    <property type="entry name" value="Lar_N"/>
    <property type="match status" value="1"/>
</dbReference>
<dbReference type="InterPro" id="IPR018657">
    <property type="entry name" value="LarA-like_N"/>
</dbReference>
<accession>A0A6J4JL05</accession>
<evidence type="ECO:0000259" key="1">
    <source>
        <dbReference type="Pfam" id="PF09861"/>
    </source>
</evidence>
<dbReference type="GO" id="GO:0050043">
    <property type="term" value="F:lactate racemase activity"/>
    <property type="evidence" value="ECO:0007669"/>
    <property type="project" value="InterPro"/>
</dbReference>
<proteinExistence type="predicted"/>
<dbReference type="Gene3D" id="3.90.226.30">
    <property type="match status" value="1"/>
</dbReference>